<sequence>MPKHKQRENSGKGKKHASPEQIINALLKESNYEKYLYLKGKLELVSKEIYFLFLHILCYN</sequence>
<protein>
    <submittedName>
        <fullName evidence="1">Uncharacterized protein</fullName>
    </submittedName>
</protein>
<organism evidence="1 2">
    <name type="scientific">Candidatus Mesenet longicola</name>
    <dbReference type="NCBI Taxonomy" id="1892558"/>
    <lineage>
        <taxon>Bacteria</taxon>
        <taxon>Pseudomonadati</taxon>
        <taxon>Pseudomonadota</taxon>
        <taxon>Alphaproteobacteria</taxon>
        <taxon>Rickettsiales</taxon>
        <taxon>Anaplasmataceae</taxon>
        <taxon>Candidatus Mesenet</taxon>
    </lineage>
</organism>
<evidence type="ECO:0000313" key="1">
    <source>
        <dbReference type="EMBL" id="GHM60086.1"/>
    </source>
</evidence>
<proteinExistence type="predicted"/>
<dbReference type="AlphaFoldDB" id="A0A8J3HXH6"/>
<dbReference type="EMBL" id="BNGU01000071">
    <property type="protein sequence ID" value="GHM60086.1"/>
    <property type="molecule type" value="Genomic_DNA"/>
</dbReference>
<comment type="caution">
    <text evidence="1">The sequence shown here is derived from an EMBL/GenBank/DDBJ whole genome shotgun (WGS) entry which is preliminary data.</text>
</comment>
<accession>A0A8J3HXH6</accession>
<keyword evidence="2" id="KW-1185">Reference proteome</keyword>
<reference evidence="1 2" key="1">
    <citation type="journal article" date="2021" name="Microb. Ecol.">
        <title>Candidatus Mesenet longicola: Novel Endosymbionts of Brontispa longissima that Induce Cytoplasmic Incompatibility.</title>
        <authorList>
            <person name="Takano S."/>
            <person name="Gotoh Y."/>
            <person name="Hayashi T."/>
        </authorList>
    </citation>
    <scope>NUCLEOTIDE SEQUENCE [LARGE SCALE GENOMIC DNA]</scope>
    <source>
        <strain evidence="1">L5</strain>
    </source>
</reference>
<evidence type="ECO:0000313" key="2">
    <source>
        <dbReference type="Proteomes" id="UP000637906"/>
    </source>
</evidence>
<name>A0A8J3HXH6_9RICK</name>
<dbReference type="Proteomes" id="UP000637906">
    <property type="component" value="Unassembled WGS sequence"/>
</dbReference>
<gene>
    <name evidence="1" type="ORF">sL5_10790</name>
</gene>